<feature type="transmembrane region" description="Helical" evidence="6">
    <location>
        <begin position="273"/>
        <end position="295"/>
    </location>
</feature>
<feature type="transmembrane region" description="Helical" evidence="6">
    <location>
        <begin position="399"/>
        <end position="416"/>
    </location>
</feature>
<evidence type="ECO:0000313" key="9">
    <source>
        <dbReference type="Proteomes" id="UP001431634"/>
    </source>
</evidence>
<comment type="subcellular location">
    <subcellularLocation>
        <location evidence="1">Membrane</location>
        <topology evidence="1">Multi-pass membrane protein</topology>
    </subcellularLocation>
</comment>
<feature type="transmembrane region" description="Helical" evidence="6">
    <location>
        <begin position="373"/>
        <end position="393"/>
    </location>
</feature>
<protein>
    <submittedName>
        <fullName evidence="8">MFS transporter</fullName>
    </submittedName>
</protein>
<evidence type="ECO:0000259" key="7">
    <source>
        <dbReference type="PROSITE" id="PS50850"/>
    </source>
</evidence>
<dbReference type="InterPro" id="IPR011701">
    <property type="entry name" value="MFS"/>
</dbReference>
<dbReference type="CDD" id="cd17319">
    <property type="entry name" value="MFS_ExuT_GudP_like"/>
    <property type="match status" value="1"/>
</dbReference>
<feature type="transmembrane region" description="Helical" evidence="6">
    <location>
        <begin position="146"/>
        <end position="166"/>
    </location>
</feature>
<feature type="transmembrane region" description="Helical" evidence="6">
    <location>
        <begin position="331"/>
        <end position="352"/>
    </location>
</feature>
<feature type="transmembrane region" description="Helical" evidence="6">
    <location>
        <begin position="241"/>
        <end position="261"/>
    </location>
</feature>
<evidence type="ECO:0000256" key="6">
    <source>
        <dbReference type="SAM" id="Phobius"/>
    </source>
</evidence>
<dbReference type="EMBL" id="JASBAO010000001">
    <property type="protein sequence ID" value="MDI2091240.1"/>
    <property type="molecule type" value="Genomic_DNA"/>
</dbReference>
<dbReference type="Pfam" id="PF07690">
    <property type="entry name" value="MFS_1"/>
    <property type="match status" value="1"/>
</dbReference>
<keyword evidence="9" id="KW-1185">Reference proteome</keyword>
<comment type="caution">
    <text evidence="8">The sequence shown here is derived from an EMBL/GenBank/DDBJ whole genome shotgun (WGS) entry which is preliminary data.</text>
</comment>
<dbReference type="PROSITE" id="PS50850">
    <property type="entry name" value="MFS"/>
    <property type="match status" value="1"/>
</dbReference>
<feature type="transmembrane region" description="Helical" evidence="6">
    <location>
        <begin position="307"/>
        <end position="325"/>
    </location>
</feature>
<keyword evidence="5 6" id="KW-0472">Membrane</keyword>
<accession>A0ABT6Q2J4</accession>
<feature type="domain" description="Major facilitator superfamily (MFS) profile" evidence="7">
    <location>
        <begin position="17"/>
        <end position="421"/>
    </location>
</feature>
<feature type="transmembrane region" description="Helical" evidence="6">
    <location>
        <begin position="47"/>
        <end position="68"/>
    </location>
</feature>
<organism evidence="8 9">
    <name type="scientific">Commensalibacter oyaizuii</name>
    <dbReference type="NCBI Taxonomy" id="3043873"/>
    <lineage>
        <taxon>Bacteria</taxon>
        <taxon>Pseudomonadati</taxon>
        <taxon>Pseudomonadota</taxon>
        <taxon>Alphaproteobacteria</taxon>
        <taxon>Acetobacterales</taxon>
        <taxon>Acetobacteraceae</taxon>
    </lineage>
</organism>
<feature type="transmembrane region" description="Helical" evidence="6">
    <location>
        <begin position="113"/>
        <end position="134"/>
    </location>
</feature>
<dbReference type="PANTHER" id="PTHR43791:SF100">
    <property type="entry name" value="SUGAR TRANSPORTER"/>
    <property type="match status" value="1"/>
</dbReference>
<dbReference type="InterPro" id="IPR036259">
    <property type="entry name" value="MFS_trans_sf"/>
</dbReference>
<evidence type="ECO:0000256" key="4">
    <source>
        <dbReference type="ARBA" id="ARBA00022989"/>
    </source>
</evidence>
<feature type="transmembrane region" description="Helical" evidence="6">
    <location>
        <begin position="89"/>
        <end position="107"/>
    </location>
</feature>
<name>A0ABT6Q2J4_9PROT</name>
<keyword evidence="3 6" id="KW-0812">Transmembrane</keyword>
<keyword evidence="4 6" id="KW-1133">Transmembrane helix</keyword>
<dbReference type="InterPro" id="IPR020846">
    <property type="entry name" value="MFS_dom"/>
</dbReference>
<evidence type="ECO:0000256" key="3">
    <source>
        <dbReference type="ARBA" id="ARBA00022692"/>
    </source>
</evidence>
<dbReference type="SUPFAM" id="SSF103473">
    <property type="entry name" value="MFS general substrate transporter"/>
    <property type="match status" value="1"/>
</dbReference>
<evidence type="ECO:0000256" key="1">
    <source>
        <dbReference type="ARBA" id="ARBA00004141"/>
    </source>
</evidence>
<evidence type="ECO:0000256" key="5">
    <source>
        <dbReference type="ARBA" id="ARBA00023136"/>
    </source>
</evidence>
<sequence>MTSLSINNIPRQRWLRILPPILITCIISYMDRLNVAFAMPGGMSKELMISVSMEGMLSGIFFIGYIFLQVPGGKIAVHGSGKKFIGWSLVAWIIISILSSIVTNYYQLLGLRFLLGVAEGGMLPVVLTMISNWFPDSERGRANAVVIMFVPIAGMISAPICGWLLSVASWRWLFVTQGVLCLVLLAVWYFTICDRPQEAKWISNKEKQWLLDALSKEQAEISSDQSGRKSSLMSVINNKTMWHLTALNFFYQAGIYGYTLWLPTILKELTNSSMGKVGVLAILPYVGTMAGMLLFSFLSDRTGKRRVFIYIPLMGFAICMFLSVYLKNDVFLSYIALIGCGFFLQAAAGIFWTIPSHIFSAEIAGGARGIINAISNIGGFCGPYAVGILISLYNQDVGVYSLAVALAISAIFAWLLPVSCDPHKEKPVLSMREKTT</sequence>
<dbReference type="PANTHER" id="PTHR43791">
    <property type="entry name" value="PERMEASE-RELATED"/>
    <property type="match status" value="1"/>
</dbReference>
<evidence type="ECO:0000313" key="8">
    <source>
        <dbReference type="EMBL" id="MDI2091240.1"/>
    </source>
</evidence>
<dbReference type="RefSeq" id="WP_281448336.1">
    <property type="nucleotide sequence ID" value="NZ_JASBAO010000001.1"/>
</dbReference>
<dbReference type="Gene3D" id="1.20.1250.20">
    <property type="entry name" value="MFS general substrate transporter like domains"/>
    <property type="match status" value="2"/>
</dbReference>
<proteinExistence type="predicted"/>
<dbReference type="Proteomes" id="UP001431634">
    <property type="component" value="Unassembled WGS sequence"/>
</dbReference>
<feature type="transmembrane region" description="Helical" evidence="6">
    <location>
        <begin position="172"/>
        <end position="192"/>
    </location>
</feature>
<keyword evidence="2" id="KW-0813">Transport</keyword>
<evidence type="ECO:0000256" key="2">
    <source>
        <dbReference type="ARBA" id="ARBA00022448"/>
    </source>
</evidence>
<reference evidence="8" key="1">
    <citation type="submission" date="2023-05" db="EMBL/GenBank/DDBJ databases">
        <title>Whole genome sequence of Commensalibacter sp.</title>
        <authorList>
            <person name="Charoenyingcharoen P."/>
            <person name="Yukphan P."/>
        </authorList>
    </citation>
    <scope>NUCLEOTIDE SEQUENCE</scope>
    <source>
        <strain evidence="8">TBRC 16381</strain>
    </source>
</reference>
<gene>
    <name evidence="8" type="ORF">QJV27_07635</name>
</gene>